<evidence type="ECO:0000313" key="3">
    <source>
        <dbReference type="Proteomes" id="UP000284322"/>
    </source>
</evidence>
<dbReference type="InterPro" id="IPR016032">
    <property type="entry name" value="Sig_transdc_resp-reg_C-effctor"/>
</dbReference>
<keyword evidence="3" id="KW-1185">Reference proteome</keyword>
<dbReference type="EMBL" id="RAHJ01000011">
    <property type="protein sequence ID" value="RJX69902.1"/>
    <property type="molecule type" value="Genomic_DNA"/>
</dbReference>
<feature type="domain" description="HTH luxR-type" evidence="1">
    <location>
        <begin position="303"/>
        <end position="360"/>
    </location>
</feature>
<dbReference type="Gene3D" id="1.10.10.10">
    <property type="entry name" value="Winged helix-like DNA-binding domain superfamily/Winged helix DNA-binding domain"/>
    <property type="match status" value="1"/>
</dbReference>
<dbReference type="SMART" id="SM00421">
    <property type="entry name" value="HTH_LUXR"/>
    <property type="match status" value="1"/>
</dbReference>
<dbReference type="GO" id="GO:0003677">
    <property type="term" value="F:DNA binding"/>
    <property type="evidence" value="ECO:0007669"/>
    <property type="project" value="InterPro"/>
</dbReference>
<accession>A0A419R4L9</accession>
<organism evidence="2 3">
    <name type="scientific">Tsuneonella suprasediminis</name>
    <dbReference type="NCBI Taxonomy" id="2306996"/>
    <lineage>
        <taxon>Bacteria</taxon>
        <taxon>Pseudomonadati</taxon>
        <taxon>Pseudomonadota</taxon>
        <taxon>Alphaproteobacteria</taxon>
        <taxon>Sphingomonadales</taxon>
        <taxon>Erythrobacteraceae</taxon>
        <taxon>Tsuneonella</taxon>
    </lineage>
</organism>
<dbReference type="AlphaFoldDB" id="A0A419R4L9"/>
<protein>
    <submittedName>
        <fullName evidence="2">Helix-turn-helix transcriptional regulator</fullName>
    </submittedName>
</protein>
<dbReference type="InterPro" id="IPR000792">
    <property type="entry name" value="Tscrpt_reg_LuxR_C"/>
</dbReference>
<dbReference type="RefSeq" id="WP_120107068.1">
    <property type="nucleotide sequence ID" value="NZ_RAHJ01000011.1"/>
</dbReference>
<dbReference type="InterPro" id="IPR036388">
    <property type="entry name" value="WH-like_DNA-bd_sf"/>
</dbReference>
<evidence type="ECO:0000313" key="2">
    <source>
        <dbReference type="EMBL" id="RJX69902.1"/>
    </source>
</evidence>
<name>A0A419R4L9_9SPHN</name>
<comment type="caution">
    <text evidence="2">The sequence shown here is derived from an EMBL/GenBank/DDBJ whole genome shotgun (WGS) entry which is preliminary data.</text>
</comment>
<gene>
    <name evidence="2" type="ORF">D6858_03110</name>
</gene>
<reference evidence="2 3" key="1">
    <citation type="submission" date="2018-09" db="EMBL/GenBank/DDBJ databases">
        <title>Altererythrobacter sp.Ery1 and Ery12, the genome sequencing of novel strains in genus Alterythrobacter.</title>
        <authorList>
            <person name="Cheng H."/>
            <person name="Wu Y.-H."/>
            <person name="Fang C."/>
            <person name="Xu X.-W."/>
        </authorList>
    </citation>
    <scope>NUCLEOTIDE SEQUENCE [LARGE SCALE GENOMIC DNA]</scope>
    <source>
        <strain evidence="2 3">Ery12</strain>
    </source>
</reference>
<evidence type="ECO:0000259" key="1">
    <source>
        <dbReference type="SMART" id="SM00421"/>
    </source>
</evidence>
<dbReference type="GO" id="GO:0006355">
    <property type="term" value="P:regulation of DNA-templated transcription"/>
    <property type="evidence" value="ECO:0007669"/>
    <property type="project" value="InterPro"/>
</dbReference>
<dbReference type="SUPFAM" id="SSF46894">
    <property type="entry name" value="C-terminal effector domain of the bipartite response regulators"/>
    <property type="match status" value="1"/>
</dbReference>
<sequence>MFVIQEETDLLSAAFDGPFEQPMWQTFLERLRVRTRADSASITFRPPNRSRNATIHLFAGRAMPRELAQMYERDVWERDPLPYFDLREERVYSLSELLLPGDPVHDAFRRDMMIPNKVNAMRLMRITEPGGVSAWISINRETNDFTPADGALLSRIGPHFRRALRCYAEIERQKASARIADNVMARLNFGWIRLDANGVVMEESQEAAKLMQYGVGLRRTRSGRLIADDPLIDRKLSRAMRAIVKEANPRPHAINVSMDPWVNLLIVPAAPDPQSPTASGAAVAYIQGDNRSRSDRHEQIAELFGLLPSEARLALALSNGQSIAEAAQSLGITVETARNYSKKIYAKMGARGQSDLIRFILTSVLALS</sequence>
<proteinExistence type="predicted"/>
<dbReference type="Proteomes" id="UP000284322">
    <property type="component" value="Unassembled WGS sequence"/>
</dbReference>